<name>A0ABW3MKR7_9PSEU</name>
<dbReference type="EMBL" id="JBHTIS010003088">
    <property type="protein sequence ID" value="MFD1050787.1"/>
    <property type="molecule type" value="Genomic_DNA"/>
</dbReference>
<evidence type="ECO:0000313" key="3">
    <source>
        <dbReference type="Proteomes" id="UP001597045"/>
    </source>
</evidence>
<dbReference type="Pfam" id="PF21645">
    <property type="entry name" value="FakA-like_M"/>
    <property type="match status" value="1"/>
</dbReference>
<gene>
    <name evidence="2" type="ORF">ACFQ1S_37280</name>
</gene>
<reference evidence="3" key="1">
    <citation type="journal article" date="2019" name="Int. J. Syst. Evol. Microbiol.">
        <title>The Global Catalogue of Microorganisms (GCM) 10K type strain sequencing project: providing services to taxonomists for standard genome sequencing and annotation.</title>
        <authorList>
            <consortium name="The Broad Institute Genomics Platform"/>
            <consortium name="The Broad Institute Genome Sequencing Center for Infectious Disease"/>
            <person name="Wu L."/>
            <person name="Ma J."/>
        </authorList>
    </citation>
    <scope>NUCLEOTIDE SEQUENCE [LARGE SCALE GENOMIC DNA]</scope>
    <source>
        <strain evidence="3">JCM 31486</strain>
    </source>
</reference>
<accession>A0ABW3MKR7</accession>
<feature type="domain" description="Fatty acid kinase subunit A-like middle" evidence="1">
    <location>
        <begin position="60"/>
        <end position="116"/>
    </location>
</feature>
<organism evidence="2 3">
    <name type="scientific">Kibdelosporangium lantanae</name>
    <dbReference type="NCBI Taxonomy" id="1497396"/>
    <lineage>
        <taxon>Bacteria</taxon>
        <taxon>Bacillati</taxon>
        <taxon>Actinomycetota</taxon>
        <taxon>Actinomycetes</taxon>
        <taxon>Pseudonocardiales</taxon>
        <taxon>Pseudonocardiaceae</taxon>
        <taxon>Kibdelosporangium</taxon>
    </lineage>
</organism>
<evidence type="ECO:0000259" key="1">
    <source>
        <dbReference type="Pfam" id="PF21645"/>
    </source>
</evidence>
<dbReference type="PANTHER" id="PTHR33434">
    <property type="entry name" value="DEGV DOMAIN-CONTAINING PROTEIN DR_1986-RELATED"/>
    <property type="match status" value="1"/>
</dbReference>
<dbReference type="InterPro" id="IPR048394">
    <property type="entry name" value="FakA-like_M"/>
</dbReference>
<feature type="non-terminal residue" evidence="2">
    <location>
        <position position="1"/>
    </location>
</feature>
<dbReference type="PANTHER" id="PTHR33434:SF4">
    <property type="entry name" value="PHOSPHATASE PROTEIN"/>
    <property type="match status" value="1"/>
</dbReference>
<evidence type="ECO:0000313" key="2">
    <source>
        <dbReference type="EMBL" id="MFD1050787.1"/>
    </source>
</evidence>
<sequence>LTPQQLDVLAEAGVVDAGGRGVLVLLESLVTVVNERDEPVVPYTRAVTSPVAAREAGSTEFGYEVMYLLDTTDEKKTTALRDTLGNLGDCVSVVGDGDGLWTVHVHCNDVGAAIRYPRKRRRLGISVASTEERRCSAMKLSSQGFQGFDQAIPAKCATSRPPGEGTPCLRLA</sequence>
<dbReference type="InterPro" id="IPR050270">
    <property type="entry name" value="DegV_domain_contain"/>
</dbReference>
<keyword evidence="3" id="KW-1185">Reference proteome</keyword>
<proteinExistence type="predicted"/>
<dbReference type="Proteomes" id="UP001597045">
    <property type="component" value="Unassembled WGS sequence"/>
</dbReference>
<protein>
    <recommendedName>
        <fullName evidence="1">Fatty acid kinase subunit A-like middle domain-containing protein</fullName>
    </recommendedName>
</protein>
<comment type="caution">
    <text evidence="2">The sequence shown here is derived from an EMBL/GenBank/DDBJ whole genome shotgun (WGS) entry which is preliminary data.</text>
</comment>